<dbReference type="EMBL" id="FQWF01000012">
    <property type="protein sequence ID" value="SHG96650.1"/>
    <property type="molecule type" value="Genomic_DNA"/>
</dbReference>
<reference evidence="3" key="1">
    <citation type="submission" date="2016-11" db="EMBL/GenBank/DDBJ databases">
        <authorList>
            <person name="Varghese N."/>
            <person name="Submissions S."/>
        </authorList>
    </citation>
    <scope>NUCLEOTIDE SEQUENCE [LARGE SCALE GENOMIC DNA]</scope>
    <source>
        <strain evidence="3">DSM 17659</strain>
    </source>
</reference>
<dbReference type="Pfam" id="PF00578">
    <property type="entry name" value="AhpC-TSA"/>
    <property type="match status" value="1"/>
</dbReference>
<dbReference type="InterPro" id="IPR000866">
    <property type="entry name" value="AhpC/TSA"/>
</dbReference>
<dbReference type="GO" id="GO:0016209">
    <property type="term" value="F:antioxidant activity"/>
    <property type="evidence" value="ECO:0007669"/>
    <property type="project" value="InterPro"/>
</dbReference>
<evidence type="ECO:0000259" key="1">
    <source>
        <dbReference type="Pfam" id="PF00578"/>
    </source>
</evidence>
<dbReference type="SUPFAM" id="SSF52833">
    <property type="entry name" value="Thioredoxin-like"/>
    <property type="match status" value="1"/>
</dbReference>
<proteinExistence type="predicted"/>
<organism evidence="2 3">
    <name type="scientific">Flavobacterium micromati</name>
    <dbReference type="NCBI Taxonomy" id="229205"/>
    <lineage>
        <taxon>Bacteria</taxon>
        <taxon>Pseudomonadati</taxon>
        <taxon>Bacteroidota</taxon>
        <taxon>Flavobacteriia</taxon>
        <taxon>Flavobacteriales</taxon>
        <taxon>Flavobacteriaceae</taxon>
        <taxon>Flavobacterium</taxon>
    </lineage>
</organism>
<evidence type="ECO:0000313" key="3">
    <source>
        <dbReference type="Proteomes" id="UP000184020"/>
    </source>
</evidence>
<evidence type="ECO:0000313" key="2">
    <source>
        <dbReference type="EMBL" id="SHG96650.1"/>
    </source>
</evidence>
<name>A0A1M5P4D3_9FLAO</name>
<dbReference type="GO" id="GO:0016491">
    <property type="term" value="F:oxidoreductase activity"/>
    <property type="evidence" value="ECO:0007669"/>
    <property type="project" value="InterPro"/>
</dbReference>
<dbReference type="STRING" id="229205.SAMN05444372_11259"/>
<accession>A0A1M5P4D3</accession>
<protein>
    <submittedName>
        <fullName evidence="2">AhpC/TSA family protein</fullName>
    </submittedName>
</protein>
<dbReference type="Proteomes" id="UP000184020">
    <property type="component" value="Unassembled WGS sequence"/>
</dbReference>
<dbReference type="AlphaFoldDB" id="A0A1M5P4D3"/>
<dbReference type="Gene3D" id="3.40.30.10">
    <property type="entry name" value="Glutaredoxin"/>
    <property type="match status" value="1"/>
</dbReference>
<sequence length="71" mass="8114">MEEKVISMLRIGDLAPDFEAVTTTGKIKFSDYNKGSWVVFFSHPADFTPVCTTEMSLFTLEKFFLQNTIQN</sequence>
<dbReference type="InterPro" id="IPR036249">
    <property type="entry name" value="Thioredoxin-like_sf"/>
</dbReference>
<keyword evidence="3" id="KW-1185">Reference proteome</keyword>
<gene>
    <name evidence="2" type="ORF">SAMN05444372_11259</name>
</gene>
<feature type="domain" description="Alkyl hydroperoxide reductase subunit C/ Thiol specific antioxidant" evidence="1">
    <location>
        <begin position="11"/>
        <end position="58"/>
    </location>
</feature>